<dbReference type="EMBL" id="JAEPRC010001211">
    <property type="protein sequence ID" value="KAG2189745.1"/>
    <property type="molecule type" value="Genomic_DNA"/>
</dbReference>
<keyword evidence="3" id="KW-1185">Reference proteome</keyword>
<evidence type="ECO:0000313" key="3">
    <source>
        <dbReference type="Proteomes" id="UP000650833"/>
    </source>
</evidence>
<protein>
    <submittedName>
        <fullName evidence="2">Uncharacterized protein</fullName>
    </submittedName>
</protein>
<proteinExistence type="predicted"/>
<comment type="caution">
    <text evidence="2">The sequence shown here is derived from an EMBL/GenBank/DDBJ whole genome shotgun (WGS) entry which is preliminary data.</text>
</comment>
<evidence type="ECO:0000313" key="2">
    <source>
        <dbReference type="EMBL" id="KAG2189745.1"/>
    </source>
</evidence>
<feature type="region of interest" description="Disordered" evidence="1">
    <location>
        <begin position="33"/>
        <end position="79"/>
    </location>
</feature>
<organism evidence="2 3">
    <name type="scientific">Mucor plumbeus</name>
    <dbReference type="NCBI Taxonomy" id="97098"/>
    <lineage>
        <taxon>Eukaryota</taxon>
        <taxon>Fungi</taxon>
        <taxon>Fungi incertae sedis</taxon>
        <taxon>Mucoromycota</taxon>
        <taxon>Mucoromycotina</taxon>
        <taxon>Mucoromycetes</taxon>
        <taxon>Mucorales</taxon>
        <taxon>Mucorineae</taxon>
        <taxon>Mucoraceae</taxon>
        <taxon>Mucor</taxon>
    </lineage>
</organism>
<gene>
    <name evidence="2" type="ORF">INT46_005142</name>
</gene>
<reference evidence="2" key="1">
    <citation type="submission" date="2020-12" db="EMBL/GenBank/DDBJ databases">
        <title>Metabolic potential, ecology and presence of endohyphal bacteria is reflected in genomic diversity of Mucoromycotina.</title>
        <authorList>
            <person name="Muszewska A."/>
            <person name="Okrasinska A."/>
            <person name="Steczkiewicz K."/>
            <person name="Drgas O."/>
            <person name="Orlowska M."/>
            <person name="Perlinska-Lenart U."/>
            <person name="Aleksandrzak-Piekarczyk T."/>
            <person name="Szatraj K."/>
            <person name="Zielenkiewicz U."/>
            <person name="Pilsyk S."/>
            <person name="Malc E."/>
            <person name="Mieczkowski P."/>
            <person name="Kruszewska J.S."/>
            <person name="Biernat P."/>
            <person name="Pawlowska J."/>
        </authorList>
    </citation>
    <scope>NUCLEOTIDE SEQUENCE</scope>
    <source>
        <strain evidence="2">CBS 226.32</strain>
    </source>
</reference>
<name>A0A8H7QCT2_9FUNG</name>
<sequence length="175" mass="19431">MSRNNTRSSTPVPEDDFNYVEVHSIFESIVQEGGKSGSVSEGSTPMVVDSDEASVDRKQNKSSNASIEDVENSSSSSILDRNLNSEARSELIRKIDLLKVAVFKATMKGITGQEGSIEAKTFSAATRKLEIAQKSFALLFPQENKLVPAETPCFQWKEHVFNRRKPIFLNIEDCL</sequence>
<dbReference type="OrthoDB" id="10599596at2759"/>
<evidence type="ECO:0000256" key="1">
    <source>
        <dbReference type="SAM" id="MobiDB-lite"/>
    </source>
</evidence>
<accession>A0A8H7QCT2</accession>
<dbReference type="Proteomes" id="UP000650833">
    <property type="component" value="Unassembled WGS sequence"/>
</dbReference>
<dbReference type="AlphaFoldDB" id="A0A8H7QCT2"/>